<dbReference type="OrthoDB" id="428768at2759"/>
<sequence length="174" mass="19190">MAAAAFAKDSSKPFLPLAGVARDGWSNEDEATSTCFCGAVQLVLPLKAPGLVNSFVCNCYDCRKITGSMFASNVTVQDSHVRYTRGQDQLKAWRNETTIGSGEAMTNYFCGTCGGLMYRVGDRFPGLSFLRMGPIDDFNLHETKLRPQVEQYTADRVSWFHGVEGAEKFEKMSS</sequence>
<evidence type="ECO:0000256" key="4">
    <source>
        <dbReference type="ARBA" id="ARBA00023239"/>
    </source>
</evidence>
<evidence type="ECO:0000313" key="7">
    <source>
        <dbReference type="Proteomes" id="UP000829685"/>
    </source>
</evidence>
<dbReference type="Pfam" id="PF04828">
    <property type="entry name" value="GFA"/>
    <property type="match status" value="1"/>
</dbReference>
<organism evidence="6 7">
    <name type="scientific">Neoarthrinium moseri</name>
    <dbReference type="NCBI Taxonomy" id="1658444"/>
    <lineage>
        <taxon>Eukaryota</taxon>
        <taxon>Fungi</taxon>
        <taxon>Dikarya</taxon>
        <taxon>Ascomycota</taxon>
        <taxon>Pezizomycotina</taxon>
        <taxon>Sordariomycetes</taxon>
        <taxon>Xylariomycetidae</taxon>
        <taxon>Amphisphaeriales</taxon>
        <taxon>Apiosporaceae</taxon>
        <taxon>Neoarthrinium</taxon>
    </lineage>
</organism>
<dbReference type="PROSITE" id="PS51891">
    <property type="entry name" value="CENP_V_GFA"/>
    <property type="match status" value="1"/>
</dbReference>
<dbReference type="GO" id="GO:0046872">
    <property type="term" value="F:metal ion binding"/>
    <property type="evidence" value="ECO:0007669"/>
    <property type="project" value="UniProtKB-KW"/>
</dbReference>
<dbReference type="Proteomes" id="UP000829685">
    <property type="component" value="Unassembled WGS sequence"/>
</dbReference>
<evidence type="ECO:0000256" key="3">
    <source>
        <dbReference type="ARBA" id="ARBA00022833"/>
    </source>
</evidence>
<keyword evidence="2" id="KW-0479">Metal-binding</keyword>
<dbReference type="SUPFAM" id="SSF51316">
    <property type="entry name" value="Mss4-like"/>
    <property type="match status" value="1"/>
</dbReference>
<comment type="caution">
    <text evidence="6">The sequence shown here is derived from an EMBL/GenBank/DDBJ whole genome shotgun (WGS) entry which is preliminary data.</text>
</comment>
<keyword evidence="7" id="KW-1185">Reference proteome</keyword>
<evidence type="ECO:0000256" key="2">
    <source>
        <dbReference type="ARBA" id="ARBA00022723"/>
    </source>
</evidence>
<dbReference type="PANTHER" id="PTHR33337">
    <property type="entry name" value="GFA DOMAIN-CONTAINING PROTEIN"/>
    <property type="match status" value="1"/>
</dbReference>
<keyword evidence="4" id="KW-0456">Lyase</keyword>
<evidence type="ECO:0000259" key="5">
    <source>
        <dbReference type="PROSITE" id="PS51891"/>
    </source>
</evidence>
<evidence type="ECO:0000313" key="6">
    <source>
        <dbReference type="EMBL" id="KAI1861044.1"/>
    </source>
</evidence>
<accession>A0A9P9WFR4</accession>
<dbReference type="PANTHER" id="PTHR33337:SF8">
    <property type="entry name" value="CENP-V_GFA DOMAIN-CONTAINING PROTEIN"/>
    <property type="match status" value="1"/>
</dbReference>
<reference evidence="6" key="1">
    <citation type="submission" date="2021-03" db="EMBL/GenBank/DDBJ databases">
        <title>Revisited historic fungal species revealed as producer of novel bioactive compounds through whole genome sequencing and comparative genomics.</title>
        <authorList>
            <person name="Vignolle G.A."/>
            <person name="Hochenegger N."/>
            <person name="Mach R.L."/>
            <person name="Mach-Aigner A.R."/>
            <person name="Javad Rahimi M."/>
            <person name="Salim K.A."/>
            <person name="Chan C.M."/>
            <person name="Lim L.B.L."/>
            <person name="Cai F."/>
            <person name="Druzhinina I.S."/>
            <person name="U'Ren J.M."/>
            <person name="Derntl C."/>
        </authorList>
    </citation>
    <scope>NUCLEOTIDE SEQUENCE</scope>
    <source>
        <strain evidence="6">TUCIM 5799</strain>
    </source>
</reference>
<dbReference type="InterPro" id="IPR011057">
    <property type="entry name" value="Mss4-like_sf"/>
</dbReference>
<protein>
    <recommendedName>
        <fullName evidence="5">CENP-V/GFA domain-containing protein</fullName>
    </recommendedName>
</protein>
<dbReference type="EMBL" id="JAFIMR010000030">
    <property type="protein sequence ID" value="KAI1861044.1"/>
    <property type="molecule type" value="Genomic_DNA"/>
</dbReference>
<comment type="similarity">
    <text evidence="1">Belongs to the Gfa family.</text>
</comment>
<evidence type="ECO:0000256" key="1">
    <source>
        <dbReference type="ARBA" id="ARBA00005495"/>
    </source>
</evidence>
<dbReference type="Gene3D" id="3.90.1590.10">
    <property type="entry name" value="glutathione-dependent formaldehyde- activating enzyme (gfa)"/>
    <property type="match status" value="1"/>
</dbReference>
<gene>
    <name evidence="6" type="ORF">JX265_009663</name>
</gene>
<dbReference type="GO" id="GO:0016846">
    <property type="term" value="F:carbon-sulfur lyase activity"/>
    <property type="evidence" value="ECO:0007669"/>
    <property type="project" value="InterPro"/>
</dbReference>
<dbReference type="AlphaFoldDB" id="A0A9P9WFR4"/>
<keyword evidence="3" id="KW-0862">Zinc</keyword>
<proteinExistence type="inferred from homology"/>
<dbReference type="InterPro" id="IPR006913">
    <property type="entry name" value="CENP-V/GFA"/>
</dbReference>
<feature type="domain" description="CENP-V/GFA" evidence="5">
    <location>
        <begin position="31"/>
        <end position="149"/>
    </location>
</feature>
<name>A0A9P9WFR4_9PEZI</name>